<organism evidence="6 7">
    <name type="scientific">Babesia gibsoni</name>
    <dbReference type="NCBI Taxonomy" id="33632"/>
    <lineage>
        <taxon>Eukaryota</taxon>
        <taxon>Sar</taxon>
        <taxon>Alveolata</taxon>
        <taxon>Apicomplexa</taxon>
        <taxon>Aconoidasida</taxon>
        <taxon>Piroplasmida</taxon>
        <taxon>Babesiidae</taxon>
        <taxon>Babesia</taxon>
    </lineage>
</organism>
<evidence type="ECO:0000313" key="7">
    <source>
        <dbReference type="Proteomes" id="UP001230268"/>
    </source>
</evidence>
<dbReference type="PANTHER" id="PTHR13047">
    <property type="entry name" value="PRE-MRNA CLEAVAGE FACTOR IM, 25KD SUBUNIT"/>
    <property type="match status" value="1"/>
</dbReference>
<gene>
    <name evidence="6" type="ORF">BgAZ_104060</name>
</gene>
<keyword evidence="7" id="KW-1185">Reference proteome</keyword>
<dbReference type="GO" id="GO:0005849">
    <property type="term" value="C:mRNA cleavage factor complex"/>
    <property type="evidence" value="ECO:0007669"/>
    <property type="project" value="InterPro"/>
</dbReference>
<evidence type="ECO:0000256" key="2">
    <source>
        <dbReference type="ARBA" id="ARBA00009710"/>
    </source>
</evidence>
<keyword evidence="5" id="KW-0539">Nucleus</keyword>
<dbReference type="Pfam" id="PF13869">
    <property type="entry name" value="NUDIX_2"/>
    <property type="match status" value="1"/>
</dbReference>
<proteinExistence type="inferred from homology"/>
<protein>
    <submittedName>
        <fullName evidence="6">Nucleoside triphosphate pyrophosphohydrolase like protein</fullName>
    </submittedName>
</protein>
<sequence>MLNTGSGDSTETLERPDWPVYPVHAYNFRSEATTIGHGLLFDSTEATVKKRVKAYNQNGMRITVFGLVLCHKNGFPHILLLQDSGGSSGLLGGKCKVHENPREALRRKIARFVSMSKKGSHQLDLKANAENIKVGDMLGEFWRPDFNSPVLPYLPQHVVRPKEKIMIYQVMLRENCTFVIPNNFQFTPIPLYDFYKVEQGVTLSALPHLLTRHHLSRIQGIQKIYTSIPLCSTLKPESITMDTYCLSSCGATALDQGLVCNPQAETWKIRLKVDSNSEFSTLDDCPKGTRRYKCVPFESNEIQCMDASFDVYPEGYSCFTLCGEMKCPSSVFLPPNPANDFKLADCQSNYRVRCRISAENANKKVGIPDLTMELQLGHRNYDGATSNAA</sequence>
<comment type="caution">
    <text evidence="6">The sequence shown here is derived from an EMBL/GenBank/DDBJ whole genome shotgun (WGS) entry which is preliminary data.</text>
</comment>
<evidence type="ECO:0000313" key="6">
    <source>
        <dbReference type="EMBL" id="KAK1444500.1"/>
    </source>
</evidence>
<evidence type="ECO:0000256" key="5">
    <source>
        <dbReference type="ARBA" id="ARBA00023242"/>
    </source>
</evidence>
<dbReference type="Gene3D" id="3.90.79.10">
    <property type="entry name" value="Nucleoside Triphosphate Pyrophosphohydrolase"/>
    <property type="match status" value="1"/>
</dbReference>
<evidence type="ECO:0000256" key="1">
    <source>
        <dbReference type="ARBA" id="ARBA00004123"/>
    </source>
</evidence>
<accession>A0AAD8PFX7</accession>
<reference evidence="6" key="1">
    <citation type="submission" date="2023-08" db="EMBL/GenBank/DDBJ databases">
        <title>Draft sequence of the Babesia gibsoni genome.</title>
        <authorList>
            <person name="Yamagishi J.Y."/>
            <person name="Xuan X.X."/>
        </authorList>
    </citation>
    <scope>NUCLEOTIDE SEQUENCE</scope>
    <source>
        <strain evidence="6">Azabu</strain>
    </source>
</reference>
<dbReference type="Proteomes" id="UP001230268">
    <property type="component" value="Unassembled WGS sequence"/>
</dbReference>
<comment type="similarity">
    <text evidence="2">Belongs to the Nudix hydrolase family. CPSF5 subfamily.</text>
</comment>
<dbReference type="SUPFAM" id="SSF55811">
    <property type="entry name" value="Nudix"/>
    <property type="match status" value="1"/>
</dbReference>
<dbReference type="EMBL" id="JAVEPI010000001">
    <property type="protein sequence ID" value="KAK1444500.1"/>
    <property type="molecule type" value="Genomic_DNA"/>
</dbReference>
<dbReference type="GO" id="GO:0003729">
    <property type="term" value="F:mRNA binding"/>
    <property type="evidence" value="ECO:0007669"/>
    <property type="project" value="InterPro"/>
</dbReference>
<name>A0AAD8PFX7_BABGI</name>
<dbReference type="InterPro" id="IPR015797">
    <property type="entry name" value="NUDIX_hydrolase-like_dom_sf"/>
</dbReference>
<keyword evidence="3" id="KW-0507">mRNA processing</keyword>
<dbReference type="AlphaFoldDB" id="A0AAD8PFX7"/>
<dbReference type="InterPro" id="IPR016706">
    <property type="entry name" value="Cleav_polyA_spec_factor_su5"/>
</dbReference>
<dbReference type="GO" id="GO:0031124">
    <property type="term" value="P:mRNA 3'-end processing"/>
    <property type="evidence" value="ECO:0007669"/>
    <property type="project" value="InterPro"/>
</dbReference>
<comment type="subcellular location">
    <subcellularLocation>
        <location evidence="1">Nucleus</location>
    </subcellularLocation>
</comment>
<evidence type="ECO:0000256" key="4">
    <source>
        <dbReference type="ARBA" id="ARBA00022884"/>
    </source>
</evidence>
<evidence type="ECO:0000256" key="3">
    <source>
        <dbReference type="ARBA" id="ARBA00022664"/>
    </source>
</evidence>
<keyword evidence="4" id="KW-0694">RNA-binding</keyword>